<dbReference type="Pfam" id="PF01431">
    <property type="entry name" value="Peptidase_M13"/>
    <property type="match status" value="1"/>
</dbReference>
<accession>A0ABR1D0T5</accession>
<evidence type="ECO:0000313" key="3">
    <source>
        <dbReference type="Proteomes" id="UP001303046"/>
    </source>
</evidence>
<organism evidence="2 3">
    <name type="scientific">Necator americanus</name>
    <name type="common">Human hookworm</name>
    <dbReference type="NCBI Taxonomy" id="51031"/>
    <lineage>
        <taxon>Eukaryota</taxon>
        <taxon>Metazoa</taxon>
        <taxon>Ecdysozoa</taxon>
        <taxon>Nematoda</taxon>
        <taxon>Chromadorea</taxon>
        <taxon>Rhabditida</taxon>
        <taxon>Rhabditina</taxon>
        <taxon>Rhabditomorpha</taxon>
        <taxon>Strongyloidea</taxon>
        <taxon>Ancylostomatidae</taxon>
        <taxon>Bunostominae</taxon>
        <taxon>Necator</taxon>
    </lineage>
</organism>
<feature type="domain" description="Peptidase M13 C-terminal" evidence="1">
    <location>
        <begin position="9"/>
        <end position="74"/>
    </location>
</feature>
<sequence>MCNDATIIYVMTMQQWFHANQSKLHIKSCQDLRTVEHGQYHTHMHTVVGNLPEFAAAFHCEPDMPLNPNERCSIW</sequence>
<dbReference type="InterPro" id="IPR000718">
    <property type="entry name" value="Peptidase_M13"/>
</dbReference>
<proteinExistence type="predicted"/>
<dbReference type="PROSITE" id="PS51885">
    <property type="entry name" value="NEPRILYSIN"/>
    <property type="match status" value="1"/>
</dbReference>
<dbReference type="SUPFAM" id="SSF55486">
    <property type="entry name" value="Metalloproteases ('zincins'), catalytic domain"/>
    <property type="match status" value="1"/>
</dbReference>
<dbReference type="EMBL" id="JAVFWL010000003">
    <property type="protein sequence ID" value="KAK6744169.1"/>
    <property type="molecule type" value="Genomic_DNA"/>
</dbReference>
<evidence type="ECO:0000313" key="2">
    <source>
        <dbReference type="EMBL" id="KAK6744169.1"/>
    </source>
</evidence>
<reference evidence="2 3" key="1">
    <citation type="submission" date="2023-08" db="EMBL/GenBank/DDBJ databases">
        <title>A Necator americanus chromosomal reference genome.</title>
        <authorList>
            <person name="Ilik V."/>
            <person name="Petrzelkova K.J."/>
            <person name="Pardy F."/>
            <person name="Fuh T."/>
            <person name="Niatou-Singa F.S."/>
            <person name="Gouil Q."/>
            <person name="Baker L."/>
            <person name="Ritchie M.E."/>
            <person name="Jex A.R."/>
            <person name="Gazzola D."/>
            <person name="Li H."/>
            <person name="Toshio Fujiwara R."/>
            <person name="Zhan B."/>
            <person name="Aroian R.V."/>
            <person name="Pafco B."/>
            <person name="Schwarz E.M."/>
        </authorList>
    </citation>
    <scope>NUCLEOTIDE SEQUENCE [LARGE SCALE GENOMIC DNA]</scope>
    <source>
        <strain evidence="2 3">Aroian</strain>
        <tissue evidence="2">Whole animal</tissue>
    </source>
</reference>
<gene>
    <name evidence="2" type="primary">Necator_chrIII.g11855</name>
    <name evidence="2" type="ORF">RB195_011089</name>
</gene>
<dbReference type="Gene3D" id="3.40.390.10">
    <property type="entry name" value="Collagenase (Catalytic Domain)"/>
    <property type="match status" value="1"/>
</dbReference>
<dbReference type="InterPro" id="IPR018497">
    <property type="entry name" value="Peptidase_M13_C"/>
</dbReference>
<evidence type="ECO:0000259" key="1">
    <source>
        <dbReference type="Pfam" id="PF01431"/>
    </source>
</evidence>
<comment type="caution">
    <text evidence="2">The sequence shown here is derived from an EMBL/GenBank/DDBJ whole genome shotgun (WGS) entry which is preliminary data.</text>
</comment>
<keyword evidence="3" id="KW-1185">Reference proteome</keyword>
<dbReference type="Proteomes" id="UP001303046">
    <property type="component" value="Unassembled WGS sequence"/>
</dbReference>
<protein>
    <recommendedName>
        <fullName evidence="1">Peptidase M13 C-terminal domain-containing protein</fullName>
    </recommendedName>
</protein>
<name>A0ABR1D0T5_NECAM</name>
<dbReference type="InterPro" id="IPR024079">
    <property type="entry name" value="MetalloPept_cat_dom_sf"/>
</dbReference>